<dbReference type="EMBL" id="CAJVOS010000011">
    <property type="protein sequence ID" value="CAG7994224.1"/>
    <property type="molecule type" value="Genomic_DNA"/>
</dbReference>
<comment type="catalytic activity">
    <reaction evidence="7">
        <text>sarcosine + O2 + H2O = formaldehyde + glycine + H2O2</text>
        <dbReference type="Rhea" id="RHEA:13313"/>
        <dbReference type="ChEBI" id="CHEBI:15377"/>
        <dbReference type="ChEBI" id="CHEBI:15379"/>
        <dbReference type="ChEBI" id="CHEBI:16240"/>
        <dbReference type="ChEBI" id="CHEBI:16842"/>
        <dbReference type="ChEBI" id="CHEBI:57305"/>
        <dbReference type="ChEBI" id="CHEBI:57433"/>
        <dbReference type="EC" id="1.5.3.1"/>
    </reaction>
</comment>
<evidence type="ECO:0000313" key="10">
    <source>
        <dbReference type="Proteomes" id="UP001153618"/>
    </source>
</evidence>
<comment type="caution">
    <text evidence="9">The sequence shown here is derived from an EMBL/GenBank/DDBJ whole genome shotgun (WGS) entry which is preliminary data.</text>
</comment>
<dbReference type="Pfam" id="PF01266">
    <property type="entry name" value="DAO"/>
    <property type="match status" value="1"/>
</dbReference>
<dbReference type="OrthoDB" id="424974at2759"/>
<protein>
    <recommendedName>
        <fullName evidence="3">sarcosine oxidasee (formaldehyde-forming)</fullName>
        <ecNumber evidence="3">1.5.3.1</ecNumber>
    </recommendedName>
</protein>
<dbReference type="FunFam" id="3.50.50.60:FF:000189">
    <property type="entry name" value="Monomeric sarcosine oxidase"/>
    <property type="match status" value="1"/>
</dbReference>
<keyword evidence="4" id="KW-0285">Flavoprotein</keyword>
<dbReference type="NCBIfam" id="NF008425">
    <property type="entry name" value="PRK11259.1"/>
    <property type="match status" value="1"/>
</dbReference>
<evidence type="ECO:0000313" key="9">
    <source>
        <dbReference type="EMBL" id="CAG7994224.1"/>
    </source>
</evidence>
<dbReference type="GO" id="GO:0050660">
    <property type="term" value="F:flavin adenine dinucleotide binding"/>
    <property type="evidence" value="ECO:0007669"/>
    <property type="project" value="InterPro"/>
</dbReference>
<organism evidence="9 10">
    <name type="scientific">Penicillium olsonii</name>
    <dbReference type="NCBI Taxonomy" id="99116"/>
    <lineage>
        <taxon>Eukaryota</taxon>
        <taxon>Fungi</taxon>
        <taxon>Dikarya</taxon>
        <taxon>Ascomycota</taxon>
        <taxon>Pezizomycotina</taxon>
        <taxon>Eurotiomycetes</taxon>
        <taxon>Eurotiomycetidae</taxon>
        <taxon>Eurotiales</taxon>
        <taxon>Aspergillaceae</taxon>
        <taxon>Penicillium</taxon>
    </lineage>
</organism>
<evidence type="ECO:0000256" key="1">
    <source>
        <dbReference type="ARBA" id="ARBA00001974"/>
    </source>
</evidence>
<evidence type="ECO:0000256" key="6">
    <source>
        <dbReference type="ARBA" id="ARBA00023002"/>
    </source>
</evidence>
<accession>A0A9W4HF67</accession>
<dbReference type="PANTHER" id="PTHR10961:SF7">
    <property type="entry name" value="FAD DEPENDENT OXIDOREDUCTASE DOMAIN-CONTAINING PROTEIN"/>
    <property type="match status" value="1"/>
</dbReference>
<dbReference type="Gene3D" id="3.50.50.60">
    <property type="entry name" value="FAD/NAD(P)-binding domain"/>
    <property type="match status" value="1"/>
</dbReference>
<sequence>MIPKMNQFDVAVVGLGALGSAAAFHASLKGVKVIGIEQYELGHVRGASHDTSRIVRTSYGEHEYVALAKSAYKDWAHLEEKCGQRLLTQTGGIVFFPENGTMSARDFANSLTANDIPYELLSAQEVNKRWPQFNIPSSVTTVYTADTGIVHAARSTMAMQSQARANGAILKENTQVFQVVPSVGSRGGVIETSNGPFFATKVIIAADAWLNKLLAPLDAVIPLSIMQEQVSYYKPTDMASFEQGHFPVWIWEDEPCYYGFPTYGEPTIKAARDVANNFMTPEQRTFVHSPQLLKELTEFMAHLVPGKGQVLRTVTCQYAITPSRQLVISSLERYDNIFVGLGCGQGFKFAPAIGRILAELAIDGKTDDDISKFGIPKLERTTSKI</sequence>
<dbReference type="AlphaFoldDB" id="A0A9W4HF67"/>
<evidence type="ECO:0000256" key="4">
    <source>
        <dbReference type="ARBA" id="ARBA00022630"/>
    </source>
</evidence>
<dbReference type="InterPro" id="IPR036188">
    <property type="entry name" value="FAD/NAD-bd_sf"/>
</dbReference>
<dbReference type="GO" id="GO:0008115">
    <property type="term" value="F:sarcosine oxidase activity"/>
    <property type="evidence" value="ECO:0007669"/>
    <property type="project" value="UniProtKB-EC"/>
</dbReference>
<dbReference type="Gene3D" id="3.30.9.10">
    <property type="entry name" value="D-Amino Acid Oxidase, subunit A, domain 2"/>
    <property type="match status" value="1"/>
</dbReference>
<evidence type="ECO:0000256" key="5">
    <source>
        <dbReference type="ARBA" id="ARBA00022827"/>
    </source>
</evidence>
<keyword evidence="10" id="KW-1185">Reference proteome</keyword>
<gene>
    <name evidence="9" type="ORF">POLS_LOCUS1672</name>
</gene>
<dbReference type="EC" id="1.5.3.1" evidence="3"/>
<dbReference type="SUPFAM" id="SSF51905">
    <property type="entry name" value="FAD/NAD(P)-binding domain"/>
    <property type="match status" value="1"/>
</dbReference>
<evidence type="ECO:0000256" key="2">
    <source>
        <dbReference type="ARBA" id="ARBA00010989"/>
    </source>
</evidence>
<reference evidence="9" key="1">
    <citation type="submission" date="2021-07" db="EMBL/GenBank/DDBJ databases">
        <authorList>
            <person name="Branca A.L. A."/>
        </authorList>
    </citation>
    <scope>NUCLEOTIDE SEQUENCE</scope>
</reference>
<evidence type="ECO:0000256" key="3">
    <source>
        <dbReference type="ARBA" id="ARBA00012769"/>
    </source>
</evidence>
<dbReference type="InterPro" id="IPR045170">
    <property type="entry name" value="MTOX"/>
</dbReference>
<dbReference type="SUPFAM" id="SSF54373">
    <property type="entry name" value="FAD-linked reductases, C-terminal domain"/>
    <property type="match status" value="1"/>
</dbReference>
<dbReference type="PANTHER" id="PTHR10961">
    <property type="entry name" value="PEROXISOMAL SARCOSINE OXIDASE"/>
    <property type="match status" value="1"/>
</dbReference>
<comment type="similarity">
    <text evidence="2">Belongs to the MSOX/MTOX family.</text>
</comment>
<evidence type="ECO:0000259" key="8">
    <source>
        <dbReference type="Pfam" id="PF01266"/>
    </source>
</evidence>
<name>A0A9W4HF67_PENOL</name>
<keyword evidence="5" id="KW-0274">FAD</keyword>
<keyword evidence="6" id="KW-0560">Oxidoreductase</keyword>
<evidence type="ECO:0000256" key="7">
    <source>
        <dbReference type="ARBA" id="ARBA00052742"/>
    </source>
</evidence>
<comment type="cofactor">
    <cofactor evidence="1">
        <name>FAD</name>
        <dbReference type="ChEBI" id="CHEBI:57692"/>
    </cofactor>
</comment>
<dbReference type="Proteomes" id="UP001153618">
    <property type="component" value="Unassembled WGS sequence"/>
</dbReference>
<proteinExistence type="inferred from homology"/>
<dbReference type="InterPro" id="IPR006076">
    <property type="entry name" value="FAD-dep_OxRdtase"/>
</dbReference>
<feature type="domain" description="FAD dependent oxidoreductase" evidence="8">
    <location>
        <begin position="9"/>
        <end position="360"/>
    </location>
</feature>